<dbReference type="EMBL" id="JASJQH010000680">
    <property type="protein sequence ID" value="KAK9763288.1"/>
    <property type="molecule type" value="Genomic_DNA"/>
</dbReference>
<dbReference type="PANTHER" id="PTHR13622">
    <property type="entry name" value="THIAMIN PYROPHOSPHOKINASE"/>
    <property type="match status" value="1"/>
</dbReference>
<feature type="domain" description="Nudix hydrolase" evidence="1">
    <location>
        <begin position="135"/>
        <end position="274"/>
    </location>
</feature>
<keyword evidence="3" id="KW-1185">Reference proteome</keyword>
<organism evidence="2 3">
    <name type="scientific">Basidiobolus ranarum</name>
    <dbReference type="NCBI Taxonomy" id="34480"/>
    <lineage>
        <taxon>Eukaryota</taxon>
        <taxon>Fungi</taxon>
        <taxon>Fungi incertae sedis</taxon>
        <taxon>Zoopagomycota</taxon>
        <taxon>Entomophthoromycotina</taxon>
        <taxon>Basidiobolomycetes</taxon>
        <taxon>Basidiobolales</taxon>
        <taxon>Basidiobolaceae</taxon>
        <taxon>Basidiobolus</taxon>
    </lineage>
</organism>
<proteinExistence type="predicted"/>
<dbReference type="SUPFAM" id="SSF55811">
    <property type="entry name" value="Nudix"/>
    <property type="match status" value="1"/>
</dbReference>
<reference evidence="2 3" key="1">
    <citation type="submission" date="2023-04" db="EMBL/GenBank/DDBJ databases">
        <title>Genome of Basidiobolus ranarum AG-B5.</title>
        <authorList>
            <person name="Stajich J.E."/>
            <person name="Carter-House D."/>
            <person name="Gryganskyi A."/>
        </authorList>
    </citation>
    <scope>NUCLEOTIDE SEQUENCE [LARGE SCALE GENOMIC DNA]</scope>
    <source>
        <strain evidence="2 3">AG-B5</strain>
    </source>
</reference>
<dbReference type="Pfam" id="PF00293">
    <property type="entry name" value="NUDIX"/>
    <property type="match status" value="1"/>
</dbReference>
<evidence type="ECO:0000259" key="1">
    <source>
        <dbReference type="PROSITE" id="PS51462"/>
    </source>
</evidence>
<name>A0ABR2WP28_9FUNG</name>
<evidence type="ECO:0000313" key="3">
    <source>
        <dbReference type="Proteomes" id="UP001479436"/>
    </source>
</evidence>
<gene>
    <name evidence="2" type="ORF">K7432_010175</name>
</gene>
<dbReference type="CDD" id="cd03676">
    <property type="entry name" value="NUDIX_Tnr3_like"/>
    <property type="match status" value="1"/>
</dbReference>
<accession>A0ABR2WP28</accession>
<dbReference type="InterPro" id="IPR031804">
    <property type="entry name" value="DUF4743"/>
</dbReference>
<comment type="caution">
    <text evidence="2">The sequence shown here is derived from an EMBL/GenBank/DDBJ whole genome shotgun (WGS) entry which is preliminary data.</text>
</comment>
<protein>
    <recommendedName>
        <fullName evidence="1">Nudix hydrolase domain-containing protein</fullName>
    </recommendedName>
</protein>
<evidence type="ECO:0000313" key="2">
    <source>
        <dbReference type="EMBL" id="KAK9763288.1"/>
    </source>
</evidence>
<dbReference type="Proteomes" id="UP001479436">
    <property type="component" value="Unassembled WGS sequence"/>
</dbReference>
<dbReference type="Gene3D" id="3.90.79.10">
    <property type="entry name" value="Nucleoside Triphosphate Pyrophosphohydrolase"/>
    <property type="match status" value="1"/>
</dbReference>
<dbReference type="PANTHER" id="PTHR13622:SF8">
    <property type="entry name" value="THIAMIN PYROPHOSPHOKINASE 1"/>
    <property type="match status" value="1"/>
</dbReference>
<dbReference type="InterPro" id="IPR015797">
    <property type="entry name" value="NUDIX_hydrolase-like_dom_sf"/>
</dbReference>
<sequence>MTAYNYLELLRGIDSVTQEELKAFVPFIIDEIKVGLVEERVCQKVCEYSHVIDDKLRVISGEDQTYLTFSEAVNTCEERTQVLTVLTEAWRDASEFETLLGWRNELFSVYGNPKDHKRIFFKLERSASSLFGIGTYGSHLNGLVRTEGSFPRVWIGRRAESKQTWPSYLDNTVGGGIPAEYTPRETIVKESMEEAGIPSSLARNSVLTGTVSYIITALGIEQSTLFVYDLYLPEDFQPIPQDGEVSAYYLYTFEEIEQLLLNDRFMPDAAIVIIDLFIRFGYITPETNPHYQLLIYGIHRRLEVPPIYIPHSS</sequence>
<dbReference type="PROSITE" id="PS51462">
    <property type="entry name" value="NUDIX"/>
    <property type="match status" value="1"/>
</dbReference>
<dbReference type="Pfam" id="PF15916">
    <property type="entry name" value="DUF4743"/>
    <property type="match status" value="1"/>
</dbReference>
<dbReference type="InterPro" id="IPR000086">
    <property type="entry name" value="NUDIX_hydrolase_dom"/>
</dbReference>